<feature type="transmembrane region" description="Helical" evidence="1">
    <location>
        <begin position="170"/>
        <end position="191"/>
    </location>
</feature>
<keyword evidence="1" id="KW-0472">Membrane</keyword>
<dbReference type="Proteomes" id="UP000179003">
    <property type="component" value="Unassembled WGS sequence"/>
</dbReference>
<feature type="transmembrane region" description="Helical" evidence="1">
    <location>
        <begin position="126"/>
        <end position="149"/>
    </location>
</feature>
<keyword evidence="1" id="KW-1133">Transmembrane helix</keyword>
<feature type="transmembrane region" description="Helical" evidence="1">
    <location>
        <begin position="240"/>
        <end position="262"/>
    </location>
</feature>
<dbReference type="InterPro" id="IPR036163">
    <property type="entry name" value="HMA_dom_sf"/>
</dbReference>
<dbReference type="Gene3D" id="3.30.70.100">
    <property type="match status" value="1"/>
</dbReference>
<dbReference type="PROSITE" id="PS50846">
    <property type="entry name" value="HMA_2"/>
    <property type="match status" value="1"/>
</dbReference>
<comment type="caution">
    <text evidence="3">The sequence shown here is derived from an EMBL/GenBank/DDBJ whole genome shotgun (WGS) entry which is preliminary data.</text>
</comment>
<protein>
    <recommendedName>
        <fullName evidence="2">HMA domain-containing protein</fullName>
    </recommendedName>
</protein>
<dbReference type="PANTHER" id="PTHR42208:SF1">
    <property type="entry name" value="HEAVY METAL TRANSPORTER"/>
    <property type="match status" value="1"/>
</dbReference>
<evidence type="ECO:0000313" key="4">
    <source>
        <dbReference type="Proteomes" id="UP000179003"/>
    </source>
</evidence>
<dbReference type="EMBL" id="MFAE01000005">
    <property type="protein sequence ID" value="OGD67395.1"/>
    <property type="molecule type" value="Genomic_DNA"/>
</dbReference>
<dbReference type="GO" id="GO:0046872">
    <property type="term" value="F:metal ion binding"/>
    <property type="evidence" value="ECO:0007669"/>
    <property type="project" value="InterPro"/>
</dbReference>
<dbReference type="InterPro" id="IPR006121">
    <property type="entry name" value="HMA_dom"/>
</dbReference>
<keyword evidence="1" id="KW-0812">Transmembrane</keyword>
<feature type="transmembrane region" description="Helical" evidence="1">
    <location>
        <begin position="282"/>
        <end position="302"/>
    </location>
</feature>
<sequence>MNNKTQKYTFHVQGMHCKSCVLLTESELGDLPNITHVKSDLKNNSVEVIGDFGEKTTEQIAEDLTVPLKSHGYTVSIEKQKQERKWSEFKIAIPIALVFAVLFIILQKIGLVNLVNASEVTYGTAFVIGIIASLSTCMAVVGGLVLSMSATFAKEGDKVKPQLMFHGGRLASFFVLGGVIGTIGSAFTLNISMTFTLSFLVGIIMLILGINLLDIFHWAKKTQLSMPKFISKRAHGVSKFNHTLTPILVGVATFFLPCGFTQSMQFYTLTTGSFLNGGLTMLAFALGTLPVLALVSFSSFSIQNSSKSGIFFKSAGLVVIMFALFNIINSLVVIGFIPPVFNF</sequence>
<feature type="transmembrane region" description="Helical" evidence="1">
    <location>
        <begin position="197"/>
        <end position="219"/>
    </location>
</feature>
<proteinExistence type="predicted"/>
<dbReference type="AlphaFoldDB" id="A0A1F5EJ41"/>
<dbReference type="STRING" id="1797582.A2442_02720"/>
<evidence type="ECO:0000256" key="1">
    <source>
        <dbReference type="SAM" id="Phobius"/>
    </source>
</evidence>
<dbReference type="CDD" id="cd00371">
    <property type="entry name" value="HMA"/>
    <property type="match status" value="1"/>
</dbReference>
<evidence type="ECO:0000259" key="2">
    <source>
        <dbReference type="PROSITE" id="PS50846"/>
    </source>
</evidence>
<dbReference type="Pfam" id="PF13386">
    <property type="entry name" value="DsbD_2"/>
    <property type="match status" value="1"/>
</dbReference>
<organism evidence="3 4">
    <name type="scientific">Candidatus Campbellbacteria bacterium RIFOXYC2_FULL_35_25</name>
    <dbReference type="NCBI Taxonomy" id="1797582"/>
    <lineage>
        <taxon>Bacteria</taxon>
        <taxon>Candidatus Campbelliibacteriota</taxon>
    </lineage>
</organism>
<dbReference type="PANTHER" id="PTHR42208">
    <property type="entry name" value="HEAVY METAL TRANSPORTER-RELATED"/>
    <property type="match status" value="1"/>
</dbReference>
<dbReference type="Pfam" id="PF00403">
    <property type="entry name" value="HMA"/>
    <property type="match status" value="1"/>
</dbReference>
<dbReference type="SUPFAM" id="SSF55008">
    <property type="entry name" value="HMA, heavy metal-associated domain"/>
    <property type="match status" value="1"/>
</dbReference>
<name>A0A1F5EJ41_9BACT</name>
<feature type="transmembrane region" description="Helical" evidence="1">
    <location>
        <begin position="314"/>
        <end position="337"/>
    </location>
</feature>
<feature type="domain" description="HMA" evidence="2">
    <location>
        <begin position="6"/>
        <end position="69"/>
    </location>
</feature>
<evidence type="ECO:0000313" key="3">
    <source>
        <dbReference type="EMBL" id="OGD67395.1"/>
    </source>
</evidence>
<feature type="transmembrane region" description="Helical" evidence="1">
    <location>
        <begin position="89"/>
        <end position="106"/>
    </location>
</feature>
<dbReference type="InterPro" id="IPR039447">
    <property type="entry name" value="UreH-like_TM_dom"/>
</dbReference>
<reference evidence="3 4" key="1">
    <citation type="journal article" date="2016" name="Nat. Commun.">
        <title>Thousands of microbial genomes shed light on interconnected biogeochemical processes in an aquifer system.</title>
        <authorList>
            <person name="Anantharaman K."/>
            <person name="Brown C.T."/>
            <person name="Hug L.A."/>
            <person name="Sharon I."/>
            <person name="Castelle C.J."/>
            <person name="Probst A.J."/>
            <person name="Thomas B.C."/>
            <person name="Singh A."/>
            <person name="Wilkins M.J."/>
            <person name="Karaoz U."/>
            <person name="Brodie E.L."/>
            <person name="Williams K.H."/>
            <person name="Hubbard S.S."/>
            <person name="Banfield J.F."/>
        </authorList>
    </citation>
    <scope>NUCLEOTIDE SEQUENCE [LARGE SCALE GENOMIC DNA]</scope>
</reference>
<accession>A0A1F5EJ41</accession>
<gene>
    <name evidence="3" type="ORF">A2442_02720</name>
</gene>